<dbReference type="EMBL" id="AP019376">
    <property type="protein sequence ID" value="BBH86817.1"/>
    <property type="molecule type" value="Genomic_DNA"/>
</dbReference>
<evidence type="ECO:0000313" key="3">
    <source>
        <dbReference type="EMBL" id="BBH86817.1"/>
    </source>
</evidence>
<protein>
    <recommendedName>
        <fullName evidence="4">3-keto-disaccharide hydrolase domain-containing protein</fullName>
    </recommendedName>
</protein>
<keyword evidence="2" id="KW-0812">Transmembrane</keyword>
<feature type="compositionally biased region" description="Polar residues" evidence="1">
    <location>
        <begin position="1"/>
        <end position="12"/>
    </location>
</feature>
<sequence length="287" mass="32069">MSNPYDNNQPQGPYQPLEPTQYAPQGGGAYPPPPQGQPNYGPGGQPNYGPGMQPPYMQQPPRRKTNPLGCIISAVVVVLIVGGIFAWNMFQGFQKEQAKSHYPFSADVAFDESLNSSDDNWYTGQGCNFADSSYQMKESEKDYYLMCSRDKVFTNYTYEITMKDMQGAPDSMGGILVDWQHITKDALMFLITKDGKHFGLYKHKDLAVDESEQFKSLKEGNLPETVSFPVKLAVKADDSNLTFYVNEKEVYKTSREDHSGQIGTAILCGSSPTTIDFTNAKLWKLDK</sequence>
<organism evidence="3">
    <name type="scientific">Thermosporothrix sp. COM3</name>
    <dbReference type="NCBI Taxonomy" id="2490863"/>
    <lineage>
        <taxon>Bacteria</taxon>
        <taxon>Bacillati</taxon>
        <taxon>Chloroflexota</taxon>
        <taxon>Ktedonobacteria</taxon>
        <taxon>Ktedonobacterales</taxon>
        <taxon>Thermosporotrichaceae</taxon>
        <taxon>Thermosporothrix</taxon>
    </lineage>
</organism>
<evidence type="ECO:0008006" key="4">
    <source>
        <dbReference type="Google" id="ProtNLM"/>
    </source>
</evidence>
<reference evidence="3" key="1">
    <citation type="submission" date="2018-12" db="EMBL/GenBank/DDBJ databases">
        <title>Novel natural products biosynthetic potential of the class Ktedonobacteria.</title>
        <authorList>
            <person name="Zheng Y."/>
            <person name="Saitou A."/>
            <person name="Wang C.M."/>
            <person name="Toyoda A."/>
            <person name="Minakuchi Y."/>
            <person name="Sekiguchi Y."/>
            <person name="Ueda K."/>
            <person name="Takano H."/>
            <person name="Sakai Y."/>
            <person name="Yokota A."/>
            <person name="Yabe S."/>
        </authorList>
    </citation>
    <scope>NUCLEOTIDE SEQUENCE</scope>
    <source>
        <strain evidence="3">COM3</strain>
    </source>
</reference>
<evidence type="ECO:0000256" key="2">
    <source>
        <dbReference type="SAM" id="Phobius"/>
    </source>
</evidence>
<accession>A0A455SEC1</accession>
<dbReference type="AlphaFoldDB" id="A0A455SEC1"/>
<feature type="region of interest" description="Disordered" evidence="1">
    <location>
        <begin position="1"/>
        <end position="62"/>
    </location>
</feature>
<dbReference type="PRINTS" id="PR01871">
    <property type="entry name" value="ANNEXINVII"/>
</dbReference>
<proteinExistence type="predicted"/>
<dbReference type="Gene3D" id="2.60.120.560">
    <property type="entry name" value="Exo-inulinase, domain 1"/>
    <property type="match status" value="1"/>
</dbReference>
<gene>
    <name evidence="3" type="ORF">KTC_15680</name>
</gene>
<evidence type="ECO:0000256" key="1">
    <source>
        <dbReference type="SAM" id="MobiDB-lite"/>
    </source>
</evidence>
<name>A0A455SEC1_9CHLR</name>
<feature type="transmembrane region" description="Helical" evidence="2">
    <location>
        <begin position="68"/>
        <end position="90"/>
    </location>
</feature>
<keyword evidence="2" id="KW-1133">Transmembrane helix</keyword>
<feature type="compositionally biased region" description="Low complexity" evidence="1">
    <location>
        <begin position="47"/>
        <end position="60"/>
    </location>
</feature>
<keyword evidence="2" id="KW-0472">Membrane</keyword>